<dbReference type="HOGENOM" id="CLU_000327_1_1_1"/>
<keyword evidence="6" id="KW-1185">Reference proteome</keyword>
<dbReference type="PANTHER" id="PTHR17695:SF11">
    <property type="entry name" value="SMALL SUBUNIT PROCESSOME COMPONENT 20 HOMOLOG"/>
    <property type="match status" value="1"/>
</dbReference>
<accession>A0A0D0CM08</accession>
<evidence type="ECO:0000259" key="2">
    <source>
        <dbReference type="Pfam" id="PF07539"/>
    </source>
</evidence>
<feature type="region of interest" description="Disordered" evidence="1">
    <location>
        <begin position="2183"/>
        <end position="2217"/>
    </location>
</feature>
<dbReference type="InterPro" id="IPR011989">
    <property type="entry name" value="ARM-like"/>
</dbReference>
<feature type="compositionally biased region" description="Basic residues" evidence="1">
    <location>
        <begin position="2185"/>
        <end position="2201"/>
    </location>
</feature>
<reference evidence="5 6" key="1">
    <citation type="submission" date="2014-04" db="EMBL/GenBank/DDBJ databases">
        <title>Evolutionary Origins and Diversification of the Mycorrhizal Mutualists.</title>
        <authorList>
            <consortium name="DOE Joint Genome Institute"/>
            <consortium name="Mycorrhizal Genomics Consortium"/>
            <person name="Kohler A."/>
            <person name="Kuo A."/>
            <person name="Nagy L.G."/>
            <person name="Floudas D."/>
            <person name="Copeland A."/>
            <person name="Barry K.W."/>
            <person name="Cichocki N."/>
            <person name="Veneault-Fourrey C."/>
            <person name="LaButti K."/>
            <person name="Lindquist E.A."/>
            <person name="Lipzen A."/>
            <person name="Lundell T."/>
            <person name="Morin E."/>
            <person name="Murat C."/>
            <person name="Riley R."/>
            <person name="Ohm R."/>
            <person name="Sun H."/>
            <person name="Tunlid A."/>
            <person name="Henrissat B."/>
            <person name="Grigoriev I.V."/>
            <person name="Hibbett D.S."/>
            <person name="Martin F."/>
        </authorList>
    </citation>
    <scope>NUCLEOTIDE SEQUENCE [LARGE SCALE GENOMIC DNA]</scope>
    <source>
        <strain evidence="5 6">FD-317 M1</strain>
    </source>
</reference>
<dbReference type="Gene3D" id="1.25.10.10">
    <property type="entry name" value="Leucine-rich Repeat Variant"/>
    <property type="match status" value="1"/>
</dbReference>
<feature type="compositionally biased region" description="Basic and acidic residues" evidence="1">
    <location>
        <begin position="372"/>
        <end position="383"/>
    </location>
</feature>
<protein>
    <submittedName>
        <fullName evidence="5">Uncharacterized protein</fullName>
    </submittedName>
</protein>
<dbReference type="Pfam" id="PF20416">
    <property type="entry name" value="UTP20"/>
    <property type="match status" value="1"/>
</dbReference>
<dbReference type="InterPro" id="IPR052575">
    <property type="entry name" value="SSU_processome_comp_20"/>
</dbReference>
<evidence type="ECO:0000259" key="3">
    <source>
        <dbReference type="Pfam" id="PF20416"/>
    </source>
</evidence>
<dbReference type="Pfam" id="PF23099">
    <property type="entry name" value="UTP20_C"/>
    <property type="match status" value="1"/>
</dbReference>
<evidence type="ECO:0000259" key="4">
    <source>
        <dbReference type="Pfam" id="PF23099"/>
    </source>
</evidence>
<organism evidence="5 6">
    <name type="scientific">Collybiopsis luxurians FD-317 M1</name>
    <dbReference type="NCBI Taxonomy" id="944289"/>
    <lineage>
        <taxon>Eukaryota</taxon>
        <taxon>Fungi</taxon>
        <taxon>Dikarya</taxon>
        <taxon>Basidiomycota</taxon>
        <taxon>Agaricomycotina</taxon>
        <taxon>Agaricomycetes</taxon>
        <taxon>Agaricomycetidae</taxon>
        <taxon>Agaricales</taxon>
        <taxon>Marasmiineae</taxon>
        <taxon>Omphalotaceae</taxon>
        <taxon>Collybiopsis</taxon>
        <taxon>Collybiopsis luxurians</taxon>
    </lineage>
</organism>
<dbReference type="Proteomes" id="UP000053593">
    <property type="component" value="Unassembled WGS sequence"/>
</dbReference>
<feature type="region of interest" description="Disordered" evidence="1">
    <location>
        <begin position="371"/>
        <end position="397"/>
    </location>
</feature>
<dbReference type="SUPFAM" id="SSF48371">
    <property type="entry name" value="ARM repeat"/>
    <property type="match status" value="2"/>
</dbReference>
<evidence type="ECO:0000313" key="5">
    <source>
        <dbReference type="EMBL" id="KIK59622.1"/>
    </source>
</evidence>
<gene>
    <name evidence="5" type="ORF">GYMLUDRAFT_74500</name>
</gene>
<feature type="domain" description="U3 small nucleolar RNA-associated protein 20 C-terminal" evidence="4">
    <location>
        <begin position="1941"/>
        <end position="2202"/>
    </location>
</feature>
<evidence type="ECO:0000256" key="1">
    <source>
        <dbReference type="SAM" id="MobiDB-lite"/>
    </source>
</evidence>
<dbReference type="InterPro" id="IPR016024">
    <property type="entry name" value="ARM-type_fold"/>
</dbReference>
<dbReference type="EMBL" id="KN834779">
    <property type="protein sequence ID" value="KIK59622.1"/>
    <property type="molecule type" value="Genomic_DNA"/>
</dbReference>
<dbReference type="PANTHER" id="PTHR17695">
    <property type="entry name" value="SMALL SUBUNIT PROCESSOME COMPONENT 20 HOMOLOG"/>
    <property type="match status" value="1"/>
</dbReference>
<sequence>MLKLTSALLAASDVTLLSSGRELLARLWNDGSQESVRFCLELHGVLSETEKRWIGWKSFALPELLKRTGKLLEVESKGTVRLFASLCRDGKLGEVDLVWKKKIADWVSTRLSEMSQMEGDVCFDEEKGAELDDMMSLSDFFTPEITHAIVTFANKRINETPFAYTEDVDVFPQPAWVINICLRRLATRPVSEWTQQVDIAQWARSIVEHWAWSRNALEGLAELVAVCDPSASTLSFEEAYEHLRHAIFSHSHSIRLNALKLLSSPLVKAPSDTREVLDRCLRAEQVSLDVQGVRERVVKIGRVSQVLKNDDELGADLCIRWLTAQLKVNLRPVWAPAAKALCELSQRCGDAVWKVLFGELKTLSLDDGVSSHLEKKRDQKGEDSASNSDDPWEEERSWRDPSAHKLREIVIRWLDVRLHWKEILQDSQANDRLDKRSYENQLLHTLEECHSLAEKNNRELIQLFLEISGPVSEPKLQRTKLSAWLSLFSKFSNPKALHATESLHSLYTTLLSHSDRNLQSLAMSCIFTYKQRSLSLYENKLRALMDDTRWRDELSSLDISAVEAQDRPEVVDVIVRLLFGIMPEKKGRSRGADRRSAVLTALAGCTNDELRLLVDLMLRPLIEGQGLKPGSAIIQRTSNEALDRQLVGFLTLLGDVLKNLGSRIVKYWDILLGATVDIIAKAQSRIDGDGSEADVGEGDADADTPIPSTKLVRSIRQLGIKRLSNFCRCPVEFDFAPYMRAAFTAFISPRIPLLDKENTQAPSALLELFYVWTLHHEQVYFLVEYDQQVISQIFNCLTAVNVKPSVVSRIFDIVDRLIAISADDKEALEAILRPNVSLLLSNLSVLVERSKSAASISTPLGQRQIGILSQIAPYSTNADEASTLLKLFSPLLRKPPKVVSEKIKVDLLKIVGHQMRLIPDLSDPTSEVYQQLYELLSMLFQSLRSRQARLSLVGAFHDLSDIQVSLQDLAQLLDSLNAYSTKRLDEPDFERRLTAFASLNDMLYNNLAVSDWLPVLHNMLSFIQDPEELAIRNNASFTMRHFIDVVATQTSVEHEKMFSRILFPGLKNGLKTKNEMVRAEILGVIAYAVTKCDSVSSLQDMKPLLANGDEEANFFNNIHHVQVHRRSRALRRLADQCDESPFRNSTLTDILIPLISNYIVETSSLDHHLVNDSINTTGRLAKHLSWKSYYALVQKYLRLSKAKDEKERVYVRTIVAVLENFPFVMEDEIDEEVAADERAPEDGDEEVIETDEAKPSPTIHSRIVDAVNRQLLPTLLTFLESRDATTEDTTRIPIAVGVVKVARNLPLSSAQLQITRLLTTTSQILRSKSQETRDLTRDTLCRIAVVLGSEHLALIFRELRGALLRGPHLHILAATVHDIVTHVTKGEHAQNFAVLDDCVPDIAYVSSEVIFGESGKDVQAEGFKTKLREVKSSSSKGLDSFQITAKHVAPSRINALLLPLRSIMQETESHKVMQLVDEVLKQITSGLNSNQNLSPTDLLSLCHTLITQNSRFLQQAAPRRKHLVKDDAIVQTKRQVAVHADHFANNSFRFVVFGLDLLGTALRRNKFDFHDAAVMSRLESMIVAVGNTLYSTNSSVLISGLKTVAGLVKCPLKSLQRSLSVYIRQTLDILKQVGTTESEVAQTGLKTLSSIFRDGPVVDVKEKDLAFMLEFITPDLEEPSRQNSVFAMLRAIVARKFVVPEMYDIMDKVSEIMVTNQSTQVQEMCRGVLLQFLLDYPQGKGRLRNQMTFLTKNLSYEYESGRKSVMELLGAVISKFQVSLIREYADLLFVALVMVLANDDSSKCREMAAHLVKSLVERLDEQKRTEVMSHLHTWSSQYAQLALVRVSAQVYGLMVDSLQNNISSFTSAILEDSRASLEHSAKQLENSDEDSMDIDLDWQVPYHSLITLAKLAKIFPEIVTQPKSIDWNLVVTHLLFPHAWVRTASSRLLGTLFGSAPIQAPVTANVDAPLFPLSTPGMKEIATKLCQQLKSEHLDDALSLQTIKNLFFIGRCYASIPFSVDSVGDIAHGIDSGDEVDNETAAGVQQDHPLPWMFSKLSYQARSALVAKRNRPSGRPNWFHQPFAVLRWFAAMTSFLDAAILERFLVHILSPIYRITEDDTIRDVKISELKDTAVELRDLVQSKVGTTKFSAVYNQIRQSVVTVQRERKEARVLQIATNPQAAANRKAHKNLLKKESRKRKNQTFADGKGKLKKRREE</sequence>
<feature type="region of interest" description="Disordered" evidence="1">
    <location>
        <begin position="1234"/>
        <end position="1254"/>
    </location>
</feature>
<evidence type="ECO:0000313" key="6">
    <source>
        <dbReference type="Proteomes" id="UP000053593"/>
    </source>
</evidence>
<dbReference type="GO" id="GO:0032040">
    <property type="term" value="C:small-subunit processome"/>
    <property type="evidence" value="ECO:0007669"/>
    <property type="project" value="TreeGrafter"/>
</dbReference>
<feature type="domain" description="U3 small nucleolar RNA-associated protein 20 N-terminal" evidence="2">
    <location>
        <begin position="476"/>
        <end position="1074"/>
    </location>
</feature>
<dbReference type="InterPro" id="IPR046523">
    <property type="entry name" value="UTP20_dom"/>
</dbReference>
<dbReference type="InterPro" id="IPR057525">
    <property type="entry name" value="UTP20_C"/>
</dbReference>
<feature type="domain" description="U3 small nucleolar RNA-associated protein 20" evidence="3">
    <location>
        <begin position="1282"/>
        <end position="1506"/>
    </location>
</feature>
<dbReference type="OrthoDB" id="360653at2759"/>
<name>A0A0D0CM08_9AGAR</name>
<proteinExistence type="predicted"/>
<dbReference type="InterPro" id="IPR011430">
    <property type="entry name" value="UTP20_N"/>
</dbReference>
<dbReference type="Pfam" id="PF07539">
    <property type="entry name" value="UTP20_N"/>
    <property type="match status" value="1"/>
</dbReference>
<dbReference type="GO" id="GO:0030686">
    <property type="term" value="C:90S preribosome"/>
    <property type="evidence" value="ECO:0007669"/>
    <property type="project" value="TreeGrafter"/>
</dbReference>